<reference evidence="1 2" key="1">
    <citation type="journal article" date="2012" name="Genome Biol.">
        <title>Sequencing three crocodilian genomes to illuminate the evolution of archosaurs and amniotes.</title>
        <authorList>
            <person name="St John J.A."/>
            <person name="Braun E.L."/>
            <person name="Isberg S.R."/>
            <person name="Miles L.G."/>
            <person name="Chong A.Y."/>
            <person name="Gongora J."/>
            <person name="Dalzell P."/>
            <person name="Moran C."/>
            <person name="Bed'hom B."/>
            <person name="Abzhanov A."/>
            <person name="Burgess S.C."/>
            <person name="Cooksey A.M."/>
            <person name="Castoe T.A."/>
            <person name="Crawford N.G."/>
            <person name="Densmore L.D."/>
            <person name="Drew J.C."/>
            <person name="Edwards S.V."/>
            <person name="Faircloth B.C."/>
            <person name="Fujita M.K."/>
            <person name="Greenwold M.J."/>
            <person name="Hoffmann F.G."/>
            <person name="Howard J.M."/>
            <person name="Iguchi T."/>
            <person name="Janes D.E."/>
            <person name="Khan S.Y."/>
            <person name="Kohno S."/>
            <person name="de Koning A.J."/>
            <person name="Lance S.L."/>
            <person name="McCarthy F.M."/>
            <person name="McCormack J.E."/>
            <person name="Merchant M.E."/>
            <person name="Peterson D.G."/>
            <person name="Pollock D.D."/>
            <person name="Pourmand N."/>
            <person name="Raney B.J."/>
            <person name="Roessler K.A."/>
            <person name="Sanford J.R."/>
            <person name="Sawyer R.H."/>
            <person name="Schmidt C.J."/>
            <person name="Triplett E.W."/>
            <person name="Tuberville T.D."/>
            <person name="Venegas-Anaya M."/>
            <person name="Howard J.T."/>
            <person name="Jarvis E.D."/>
            <person name="Guillette L.J.Jr."/>
            <person name="Glenn T.C."/>
            <person name="Green R.E."/>
            <person name="Ray D.A."/>
        </authorList>
    </citation>
    <scope>NUCLEOTIDE SEQUENCE [LARGE SCALE GENOMIC DNA]</scope>
    <source>
        <strain evidence="1">KSC_2009_1</strain>
    </source>
</reference>
<organism evidence="1 2">
    <name type="scientific">Alligator mississippiensis</name>
    <name type="common">American alligator</name>
    <dbReference type="NCBI Taxonomy" id="8496"/>
    <lineage>
        <taxon>Eukaryota</taxon>
        <taxon>Metazoa</taxon>
        <taxon>Chordata</taxon>
        <taxon>Craniata</taxon>
        <taxon>Vertebrata</taxon>
        <taxon>Euteleostomi</taxon>
        <taxon>Archelosauria</taxon>
        <taxon>Archosauria</taxon>
        <taxon>Crocodylia</taxon>
        <taxon>Alligatoridae</taxon>
        <taxon>Alligatorinae</taxon>
        <taxon>Alligator</taxon>
    </lineage>
</organism>
<dbReference type="EMBL" id="AKHW03000533">
    <property type="protein sequence ID" value="KYO45794.1"/>
    <property type="molecule type" value="Genomic_DNA"/>
</dbReference>
<sequence length="89" mass="9856">MAIKESEPTMNEKESEPPMNEKVIRILDLATGYLMNCRQYNCILQGIVSRQISSTSKVIPACLQPSSPLRTSPHLQLAKNAGHVMAMVD</sequence>
<dbReference type="AlphaFoldDB" id="A0A151P9X1"/>
<comment type="caution">
    <text evidence="1">The sequence shown here is derived from an EMBL/GenBank/DDBJ whole genome shotgun (WGS) entry which is preliminary data.</text>
</comment>
<accession>A0A151P9X1</accession>
<name>A0A151P9X1_ALLMI</name>
<evidence type="ECO:0000313" key="2">
    <source>
        <dbReference type="Proteomes" id="UP000050525"/>
    </source>
</evidence>
<evidence type="ECO:0000313" key="1">
    <source>
        <dbReference type="EMBL" id="KYO45794.1"/>
    </source>
</evidence>
<protein>
    <submittedName>
        <fullName evidence="1">Uncharacterized protein</fullName>
    </submittedName>
</protein>
<gene>
    <name evidence="1" type="ORF">Y1Q_0021440</name>
</gene>
<dbReference type="Proteomes" id="UP000050525">
    <property type="component" value="Unassembled WGS sequence"/>
</dbReference>
<keyword evidence="2" id="KW-1185">Reference proteome</keyword>
<proteinExistence type="predicted"/>